<dbReference type="InterPro" id="IPR014756">
    <property type="entry name" value="Ig_E-set"/>
</dbReference>
<dbReference type="AlphaFoldDB" id="A0A3Q4G0R8"/>
<dbReference type="Gene3D" id="2.60.40.640">
    <property type="match status" value="2"/>
</dbReference>
<dbReference type="Proteomes" id="UP000261580">
    <property type="component" value="Unassembled WGS sequence"/>
</dbReference>
<reference evidence="3" key="1">
    <citation type="submission" date="2025-08" db="UniProtKB">
        <authorList>
            <consortium name="Ensembl"/>
        </authorList>
    </citation>
    <scope>IDENTIFICATION</scope>
</reference>
<dbReference type="PANTHER" id="PTHR11188:SF135">
    <property type="entry name" value="ARRESTIN DOMAIN CONTAINING 3-LIKE-RELATED"/>
    <property type="match status" value="1"/>
</dbReference>
<dbReference type="GO" id="GO:0007399">
    <property type="term" value="P:nervous system development"/>
    <property type="evidence" value="ECO:0007669"/>
    <property type="project" value="UniProtKB-ARBA"/>
</dbReference>
<dbReference type="InterPro" id="IPR050357">
    <property type="entry name" value="Arrestin_domain-protein"/>
</dbReference>
<protein>
    <submittedName>
        <fullName evidence="3">Arrestin domain-containing protein 3-like</fullName>
    </submittedName>
</protein>
<evidence type="ECO:0000313" key="4">
    <source>
        <dbReference type="Proteomes" id="UP000261580"/>
    </source>
</evidence>
<keyword evidence="4" id="KW-1185">Reference proteome</keyword>
<dbReference type="STRING" id="32507.ENSNBRP00000001650"/>
<dbReference type="OMA" id="DANVEWT"/>
<dbReference type="InterPro" id="IPR011021">
    <property type="entry name" value="Arrestin-like_N"/>
</dbReference>
<feature type="domain" description="Arrestin C-terminal-like" evidence="2">
    <location>
        <begin position="167"/>
        <end position="294"/>
    </location>
</feature>
<dbReference type="GO" id="GO:0005886">
    <property type="term" value="C:plasma membrane"/>
    <property type="evidence" value="ECO:0007669"/>
    <property type="project" value="TreeGrafter"/>
</dbReference>
<reference evidence="3" key="2">
    <citation type="submission" date="2025-09" db="UniProtKB">
        <authorList>
            <consortium name="Ensembl"/>
        </authorList>
    </citation>
    <scope>IDENTIFICATION</scope>
</reference>
<name>A0A3Q4G0R8_NEOBR</name>
<sequence>MSPIKNLNVTFETISDNSSYSEGDNIVGTVSFRLTKEVKVKSVYVKAKGDANVEWTEVGVPVERLQSARRRYFKVKEYLVAENDEGRMSKSNRVFLLYRRMPSSFKGKHGNIVYTFEAKISRSWRLPSKVVKEINFVSKSCPHTPEMMVNTRCPQSSSVCKKMSGLSKGQVQICATINRGVCSPGETLSVVAKICNSSSRNTRLKFKLQQVTVYSCQDNTNSSKETLFKMVGDTIRPNSEQTASCQLKVPSDAIPTLHNCEIISVEYYIKVYLDVSFALDPEVVFPLVILPSKFAPAQSREAVGPETVEPPAYSEFTSSAFTTGLDPILTGSGVYQYLTPDPTQHANVTSDYNQWPQGAVSQGFSVPAFIAPSVQHPGPTALHGEEPPLYFAGSREFYPNSILCGESLQRKTPHNHSTPQTFLKDLLSC</sequence>
<dbReference type="Ensembl" id="ENSNBRT00000001717.1">
    <property type="protein sequence ID" value="ENSNBRP00000001650.1"/>
    <property type="gene ID" value="ENSNBRG00000001338.1"/>
</dbReference>
<organism evidence="3 4">
    <name type="scientific">Neolamprologus brichardi</name>
    <name type="common">Fairy cichlid</name>
    <name type="synonym">Lamprologus brichardi</name>
    <dbReference type="NCBI Taxonomy" id="32507"/>
    <lineage>
        <taxon>Eukaryota</taxon>
        <taxon>Metazoa</taxon>
        <taxon>Chordata</taxon>
        <taxon>Craniata</taxon>
        <taxon>Vertebrata</taxon>
        <taxon>Euteleostomi</taxon>
        <taxon>Actinopterygii</taxon>
        <taxon>Neopterygii</taxon>
        <taxon>Teleostei</taxon>
        <taxon>Neoteleostei</taxon>
        <taxon>Acanthomorphata</taxon>
        <taxon>Ovalentaria</taxon>
        <taxon>Cichlomorphae</taxon>
        <taxon>Cichliformes</taxon>
        <taxon>Cichlidae</taxon>
        <taxon>African cichlids</taxon>
        <taxon>Pseudocrenilabrinae</taxon>
        <taxon>Lamprologini</taxon>
        <taxon>Neolamprologus</taxon>
    </lineage>
</organism>
<evidence type="ECO:0000256" key="1">
    <source>
        <dbReference type="ARBA" id="ARBA00005298"/>
    </source>
</evidence>
<dbReference type="PANTHER" id="PTHR11188">
    <property type="entry name" value="ARRESTIN DOMAIN CONTAINING PROTEIN"/>
    <property type="match status" value="1"/>
</dbReference>
<dbReference type="GO" id="GO:0005737">
    <property type="term" value="C:cytoplasm"/>
    <property type="evidence" value="ECO:0007669"/>
    <property type="project" value="TreeGrafter"/>
</dbReference>
<evidence type="ECO:0000313" key="3">
    <source>
        <dbReference type="Ensembl" id="ENSNBRP00000001650.1"/>
    </source>
</evidence>
<dbReference type="SUPFAM" id="SSF81296">
    <property type="entry name" value="E set domains"/>
    <property type="match status" value="2"/>
</dbReference>
<dbReference type="InterPro" id="IPR011022">
    <property type="entry name" value="Arrestin_C-like"/>
</dbReference>
<dbReference type="InterPro" id="IPR014752">
    <property type="entry name" value="Arrestin-like_C"/>
</dbReference>
<comment type="similarity">
    <text evidence="1">Belongs to the arrestin family.</text>
</comment>
<evidence type="ECO:0000259" key="2">
    <source>
        <dbReference type="SMART" id="SM01017"/>
    </source>
</evidence>
<dbReference type="SMART" id="SM01017">
    <property type="entry name" value="Arrestin_C"/>
    <property type="match status" value="1"/>
</dbReference>
<accession>A0A3Q4G0R8</accession>
<dbReference type="GO" id="GO:0015031">
    <property type="term" value="P:protein transport"/>
    <property type="evidence" value="ECO:0007669"/>
    <property type="project" value="TreeGrafter"/>
</dbReference>
<dbReference type="GeneTree" id="ENSGT00940000164012"/>
<dbReference type="Pfam" id="PF02752">
    <property type="entry name" value="Arrestin_C"/>
    <property type="match status" value="1"/>
</dbReference>
<dbReference type="Pfam" id="PF00339">
    <property type="entry name" value="Arrestin_N"/>
    <property type="match status" value="1"/>
</dbReference>
<proteinExistence type="inferred from homology"/>